<evidence type="ECO:0000256" key="1">
    <source>
        <dbReference type="SAM" id="Phobius"/>
    </source>
</evidence>
<keyword evidence="1" id="KW-1133">Transmembrane helix</keyword>
<dbReference type="OrthoDB" id="765606at2"/>
<reference evidence="2 3" key="1">
    <citation type="submission" date="2015-07" db="EMBL/GenBank/DDBJ databases">
        <title>The draft genome sequence of Leadbetterella sp. JN14-9.</title>
        <authorList>
            <person name="Liu Y."/>
            <person name="Du J."/>
            <person name="Shao Z."/>
        </authorList>
    </citation>
    <scope>NUCLEOTIDE SEQUENCE [LARGE SCALE GENOMIC DNA]</scope>
    <source>
        <strain evidence="2 3">JN14-9</strain>
    </source>
</reference>
<comment type="caution">
    <text evidence="2">The sequence shown here is derived from an EMBL/GenBank/DDBJ whole genome shotgun (WGS) entry which is preliminary data.</text>
</comment>
<evidence type="ECO:0000313" key="3">
    <source>
        <dbReference type="Proteomes" id="UP000050454"/>
    </source>
</evidence>
<protein>
    <submittedName>
        <fullName evidence="2">Uncharacterized protein</fullName>
    </submittedName>
</protein>
<keyword evidence="1" id="KW-0472">Membrane</keyword>
<accession>A0A0P7BTQ2</accession>
<dbReference type="AlphaFoldDB" id="A0A0P7BTQ2"/>
<feature type="transmembrane region" description="Helical" evidence="1">
    <location>
        <begin position="15"/>
        <end position="36"/>
    </location>
</feature>
<feature type="transmembrane region" description="Helical" evidence="1">
    <location>
        <begin position="56"/>
        <end position="78"/>
    </location>
</feature>
<proteinExistence type="predicted"/>
<dbReference type="RefSeq" id="WP_055148603.1">
    <property type="nucleotide sequence ID" value="NZ_JXSZ01000009.1"/>
</dbReference>
<dbReference type="EMBL" id="LGTQ01000009">
    <property type="protein sequence ID" value="KPM47981.1"/>
    <property type="molecule type" value="Genomic_DNA"/>
</dbReference>
<dbReference type="Proteomes" id="UP000050454">
    <property type="component" value="Unassembled WGS sequence"/>
</dbReference>
<sequence length="205" mass="23362">MGLIIKNRRHLMTRLPLWIVVILLIGFSPAVIGLLGEILDSESCRSGDCIWTTVPYFSMFTVPVAFIILVVFLIIVIIDSIQLFKSKQGNSKSAELNFISLFESQSDDIKVSMSLRFNEKRQLIFEGLDTGPKVKELKGGLDYEYKYTLEPTEVAKLATVLGIKMGDRTGLLLALKERFHENDAFSKFGVFMDENDVKYETFFWE</sequence>
<keyword evidence="3" id="KW-1185">Reference proteome</keyword>
<name>A0A0P7BTQ2_9BACT</name>
<evidence type="ECO:0000313" key="2">
    <source>
        <dbReference type="EMBL" id="KPM47981.1"/>
    </source>
</evidence>
<organism evidence="2 3">
    <name type="scientific">Jiulongibacter sediminis</name>
    <dbReference type="NCBI Taxonomy" id="1605367"/>
    <lineage>
        <taxon>Bacteria</taxon>
        <taxon>Pseudomonadati</taxon>
        <taxon>Bacteroidota</taxon>
        <taxon>Cytophagia</taxon>
        <taxon>Cytophagales</taxon>
        <taxon>Leadbetterellaceae</taxon>
        <taxon>Jiulongibacter</taxon>
    </lineage>
</organism>
<keyword evidence="1" id="KW-0812">Transmembrane</keyword>
<gene>
    <name evidence="2" type="ORF">AFM12_12235</name>
</gene>